<proteinExistence type="predicted"/>
<comment type="caution">
    <text evidence="2">The sequence shown here is derived from an EMBL/GenBank/DDBJ whole genome shotgun (WGS) entry which is preliminary data.</text>
</comment>
<dbReference type="Proteomes" id="UP001155040">
    <property type="component" value="Unassembled WGS sequence"/>
</dbReference>
<evidence type="ECO:0000256" key="1">
    <source>
        <dbReference type="SAM" id="MobiDB-lite"/>
    </source>
</evidence>
<dbReference type="AlphaFoldDB" id="A0A9X2TAK1"/>
<dbReference type="Gene3D" id="3.10.20.860">
    <property type="match status" value="1"/>
</dbReference>
<sequence length="126" mass="13557">MAEPAADTQTVECPSCPSGRMEEGTTTLTFPETLADEESRGRQGPIVVVTAIPAELCDTCGEAVIDSETVDHINELVKDARYLWHRFPDRLQAEGVTVGGEPGEEGGVIRVDYDRTELPVGRANVG</sequence>
<dbReference type="EMBL" id="JANUBF010000018">
    <property type="protein sequence ID" value="MCS4037364.1"/>
    <property type="molecule type" value="Genomic_DNA"/>
</dbReference>
<dbReference type="EMBL" id="JANUAU010000001">
    <property type="protein sequence ID" value="MCS3676335.1"/>
    <property type="molecule type" value="Genomic_DNA"/>
</dbReference>
<feature type="region of interest" description="Disordered" evidence="1">
    <location>
        <begin position="1"/>
        <end position="26"/>
    </location>
</feature>
<evidence type="ECO:0000313" key="2">
    <source>
        <dbReference type="EMBL" id="MCS3676335.1"/>
    </source>
</evidence>
<gene>
    <name evidence="2" type="ORF">GGP71_000231</name>
    <name evidence="3" type="ORF">GGP82_000026</name>
    <name evidence="4" type="ORF">GGQ01_002445</name>
</gene>
<dbReference type="RefSeq" id="WP_103017111.1">
    <property type="nucleotide sequence ID" value="NZ_CALTSG010000023.1"/>
</dbReference>
<evidence type="ECO:0000313" key="3">
    <source>
        <dbReference type="EMBL" id="MCS3863495.1"/>
    </source>
</evidence>
<evidence type="ECO:0000313" key="5">
    <source>
        <dbReference type="Proteomes" id="UP001155027"/>
    </source>
</evidence>
<reference evidence="2" key="1">
    <citation type="submission" date="2022-08" db="EMBL/GenBank/DDBJ databases">
        <title>Genomic Encyclopedia of Type Strains, Phase V (KMG-V): Genome sequencing to study the core and pangenomes of soil and plant-associated prokaryotes.</title>
        <authorList>
            <person name="Whitman W."/>
        </authorList>
    </citation>
    <scope>NUCLEOTIDE SEQUENCE</scope>
    <source>
        <strain evidence="2">0</strain>
        <strain evidence="3">SP2016B</strain>
        <strain evidence="4">SP3012</strain>
    </source>
</reference>
<dbReference type="NCBIfam" id="TIGR03831">
    <property type="entry name" value="YgiT_finger"/>
    <property type="match status" value="1"/>
</dbReference>
<protein>
    <submittedName>
        <fullName evidence="2">YgiT-type zinc finger domain-containing protein</fullName>
    </submittedName>
</protein>
<accession>A0A9X2TAK1</accession>
<dbReference type="CDD" id="cd12870">
    <property type="entry name" value="MqsA"/>
    <property type="match status" value="1"/>
</dbReference>
<organism evidence="2 5">
    <name type="scientific">Salinibacter ruber</name>
    <dbReference type="NCBI Taxonomy" id="146919"/>
    <lineage>
        <taxon>Bacteria</taxon>
        <taxon>Pseudomonadati</taxon>
        <taxon>Rhodothermota</taxon>
        <taxon>Rhodothermia</taxon>
        <taxon>Rhodothermales</taxon>
        <taxon>Salinibacteraceae</taxon>
        <taxon>Salinibacter</taxon>
    </lineage>
</organism>
<dbReference type="Proteomes" id="UP001155027">
    <property type="component" value="Unassembled WGS sequence"/>
</dbReference>
<dbReference type="EMBL" id="JANTYZ010000001">
    <property type="protein sequence ID" value="MCS3863495.1"/>
    <property type="molecule type" value="Genomic_DNA"/>
</dbReference>
<name>A0A9X2TAK1_9BACT</name>
<dbReference type="Proteomes" id="UP001155034">
    <property type="component" value="Unassembled WGS sequence"/>
</dbReference>
<evidence type="ECO:0000313" key="4">
    <source>
        <dbReference type="EMBL" id="MCS4037364.1"/>
    </source>
</evidence>
<dbReference type="InterPro" id="IPR022453">
    <property type="entry name" value="Znf_MqsA-type"/>
</dbReference>